<evidence type="ECO:0000313" key="3">
    <source>
        <dbReference type="Proteomes" id="UP000316270"/>
    </source>
</evidence>
<feature type="chain" id="PRO_5021802451" evidence="1">
    <location>
        <begin position="21"/>
        <end position="103"/>
    </location>
</feature>
<name>A0A517LLM3_9PEZI</name>
<gene>
    <name evidence="2" type="ORF">FKW77_005910</name>
</gene>
<evidence type="ECO:0000313" key="2">
    <source>
        <dbReference type="EMBL" id="QDS76521.1"/>
    </source>
</evidence>
<accession>A0A517LLM3</accession>
<sequence>MFAIKSLFLAALSLSALTFAAPIDTALATTTGTADGCTAAFLLEHRACESGREQKLDGAREELKGQREIEDGRIGKGVADLAHGIADQAAGKGRECRTGGLCL</sequence>
<proteinExistence type="predicted"/>
<keyword evidence="3" id="KW-1185">Reference proteome</keyword>
<dbReference type="Proteomes" id="UP000316270">
    <property type="component" value="Chromosome 15"/>
</dbReference>
<evidence type="ECO:0000256" key="1">
    <source>
        <dbReference type="SAM" id="SignalP"/>
    </source>
</evidence>
<feature type="signal peptide" evidence="1">
    <location>
        <begin position="1"/>
        <end position="20"/>
    </location>
</feature>
<keyword evidence="1" id="KW-0732">Signal</keyword>
<reference evidence="2 3" key="1">
    <citation type="submission" date="2019-07" db="EMBL/GenBank/DDBJ databases">
        <title>Finished genome of Venturia effusa.</title>
        <authorList>
            <person name="Young C.A."/>
            <person name="Cox M.P."/>
            <person name="Ganley A.R.D."/>
            <person name="David W.J."/>
        </authorList>
    </citation>
    <scope>NUCLEOTIDE SEQUENCE [LARGE SCALE GENOMIC DNA]</scope>
    <source>
        <strain evidence="3">albino</strain>
    </source>
</reference>
<organism evidence="2 3">
    <name type="scientific">Venturia effusa</name>
    <dbReference type="NCBI Taxonomy" id="50376"/>
    <lineage>
        <taxon>Eukaryota</taxon>
        <taxon>Fungi</taxon>
        <taxon>Dikarya</taxon>
        <taxon>Ascomycota</taxon>
        <taxon>Pezizomycotina</taxon>
        <taxon>Dothideomycetes</taxon>
        <taxon>Pleosporomycetidae</taxon>
        <taxon>Venturiales</taxon>
        <taxon>Venturiaceae</taxon>
        <taxon>Venturia</taxon>
    </lineage>
</organism>
<dbReference type="EMBL" id="CP042199">
    <property type="protein sequence ID" value="QDS76521.1"/>
    <property type="molecule type" value="Genomic_DNA"/>
</dbReference>
<protein>
    <submittedName>
        <fullName evidence="2">Uncharacterized protein</fullName>
    </submittedName>
</protein>
<dbReference type="OrthoDB" id="10402526at2759"/>
<dbReference type="AlphaFoldDB" id="A0A517LLM3"/>